<reference evidence="1" key="1">
    <citation type="submission" date="2022-01" db="EMBL/GenBank/DDBJ databases">
        <authorList>
            <person name="Jo J.-H."/>
            <person name="Im W.-T."/>
        </authorList>
    </citation>
    <scope>NUCLEOTIDE SEQUENCE</scope>
    <source>
        <strain evidence="1">NA20</strain>
    </source>
</reference>
<comment type="caution">
    <text evidence="1">The sequence shown here is derived from an EMBL/GenBank/DDBJ whole genome shotgun (WGS) entry which is preliminary data.</text>
</comment>
<accession>A0ABS9KM97</accession>
<gene>
    <name evidence="1" type="ORF">LZZ85_04090</name>
</gene>
<dbReference type="InterPro" id="IPR022385">
    <property type="entry name" value="Rhs_assc_core"/>
</dbReference>
<dbReference type="Proteomes" id="UP001165367">
    <property type="component" value="Unassembled WGS sequence"/>
</dbReference>
<name>A0ABS9KM97_9BACT</name>
<keyword evidence="2" id="KW-1185">Reference proteome</keyword>
<protein>
    <recommendedName>
        <fullName evidence="3">RHS repeat-associated core domain-containing protein</fullName>
    </recommendedName>
</protein>
<organism evidence="1 2">
    <name type="scientific">Terrimonas ginsenosidimutans</name>
    <dbReference type="NCBI Taxonomy" id="2908004"/>
    <lineage>
        <taxon>Bacteria</taxon>
        <taxon>Pseudomonadati</taxon>
        <taxon>Bacteroidota</taxon>
        <taxon>Chitinophagia</taxon>
        <taxon>Chitinophagales</taxon>
        <taxon>Chitinophagaceae</taxon>
        <taxon>Terrimonas</taxon>
    </lineage>
</organism>
<dbReference type="EMBL" id="JAKLTR010000002">
    <property type="protein sequence ID" value="MCG2613443.1"/>
    <property type="molecule type" value="Genomic_DNA"/>
</dbReference>
<evidence type="ECO:0000313" key="1">
    <source>
        <dbReference type="EMBL" id="MCG2613443.1"/>
    </source>
</evidence>
<evidence type="ECO:0008006" key="3">
    <source>
        <dbReference type="Google" id="ProtNLM"/>
    </source>
</evidence>
<proteinExistence type="predicted"/>
<dbReference type="NCBIfam" id="TIGR03696">
    <property type="entry name" value="Rhs_assc_core"/>
    <property type="match status" value="1"/>
</dbReference>
<dbReference type="Gene3D" id="2.180.10.10">
    <property type="entry name" value="RHS repeat-associated core"/>
    <property type="match status" value="1"/>
</dbReference>
<evidence type="ECO:0000313" key="2">
    <source>
        <dbReference type="Proteomes" id="UP001165367"/>
    </source>
</evidence>
<sequence length="122" mass="13938">MAGISSKALSFGGPENKYKYNGIELGEDFDLDIYEAFYRNLDPQTGRWWQIDPKTEDMEIWSPYASNYDNPIRYSDPLGDEGQDCCLFTFDKEAFMDGIRVPGGTQLPPTKVNIVRPPEKKD</sequence>